<evidence type="ECO:0000256" key="16">
    <source>
        <dbReference type="SAM" id="MobiDB-lite"/>
    </source>
</evidence>
<dbReference type="Pfam" id="PF01432">
    <property type="entry name" value="Peptidase_M3"/>
    <property type="match status" value="1"/>
</dbReference>
<keyword evidence="10" id="KW-0809">Transit peptide</keyword>
<dbReference type="InterPro" id="IPR024079">
    <property type="entry name" value="MetalloPept_cat_dom_sf"/>
</dbReference>
<dbReference type="EMBL" id="CAOQHR010000008">
    <property type="protein sequence ID" value="CAI6338844.1"/>
    <property type="molecule type" value="Genomic_DNA"/>
</dbReference>
<gene>
    <name evidence="18" type="ORF">PDIGIT_LOCUS11980</name>
</gene>
<dbReference type="InterPro" id="IPR033851">
    <property type="entry name" value="M3A_MIP"/>
</dbReference>
<keyword evidence="8 15" id="KW-0378">Hydrolase</keyword>
<dbReference type="GO" id="GO:0006518">
    <property type="term" value="P:peptide metabolic process"/>
    <property type="evidence" value="ECO:0007669"/>
    <property type="project" value="TreeGrafter"/>
</dbReference>
<keyword evidence="7 15" id="KW-0479">Metal-binding</keyword>
<comment type="catalytic activity">
    <reaction evidence="1">
        <text>Release of an N-terminal octapeptide as second stage of processing of some proteins imported into the mitochondrion.</text>
        <dbReference type="EC" id="3.4.24.59"/>
    </reaction>
</comment>
<sequence>MLKRLAHTRQSSWVCSRCFQQSQQPRRFNSNFGATSISRDPESSPSASNLFGLSAKSTKEDDQALRKIFDDADFWADSRRASKSGKPTGIAGNKFLSQPGGFKEFADITLQRCSAAVEKVSRASSIKEYKGLVKDLDRLSDLLCSVIDLADFVRSTHPDRRMQMASHNAYAMTLQYMNKLNTTTILNDQLKKAAGIPEVWNSWSEQEQVVAKILMADFSRSAIEMPESARQQFVDLSGEIAQVGTEFVEQMGPQTAYLQFDSRRMKGFPPNMVQALTTYRKTRIGTMNHEAQVALSHVEDAEVRRELYMAVRTADRPSIARLEKMLKKRADLAKLSGYETFAHMALEDKMAKSPEAVNQFLGALAQDSKHQVSAELQELLELKKADAHLDNNPNQINAWDKFYYSHKVLSGMNSKLRTPDFLSAYFSIGTVMQGLSRLFDRLYGLRLVPRHTQPGEVWEEDVRRLDVVSDTDGHVAVLYCDLFSRPGKTPNPAHFTLRCSREISAGEVEEMTHIEHNFPPNLFSSPLEIATSGMDASFNKKTGSHFQLPTIALICDFSKPQHRRPTLLNFNDVRTLFHEMGHALHSFLGRTALQNVSGTRCATDFAELPSVLMEHFATCPSVLGLFARHWETDAPLPVAALENRLAIDIRMRPAETEAQILLAMLDQAYHSSLPLSPDFSSTEVYHDVYNTYASVPEPAGTAWQGFFGHLYGYGATYYSYLFDRAIAGKIWTDVFQKDGKHSSIDRENGEKYKEEVLRWGGGRSGWKCIAGVLGDAKLAEGGEVAMKEVGKWGVREPGEK</sequence>
<protein>
    <recommendedName>
        <fullName evidence="5">Mitochondrial intermediate peptidase</fullName>
        <ecNumber evidence="4">3.4.24.59</ecNumber>
    </recommendedName>
    <alternativeName>
        <fullName evidence="14">Octapeptidyl aminopeptidase</fullName>
    </alternativeName>
</protein>
<feature type="domain" description="Peptidase M3A/M3B catalytic" evidence="17">
    <location>
        <begin position="295"/>
        <end position="786"/>
    </location>
</feature>
<reference evidence="18" key="1">
    <citation type="submission" date="2023-01" db="EMBL/GenBank/DDBJ databases">
        <authorList>
            <person name="Van Ghelder C."/>
            <person name="Rancurel C."/>
        </authorList>
    </citation>
    <scope>NUCLEOTIDE SEQUENCE</scope>
    <source>
        <strain evidence="18">CNCM I-4278</strain>
    </source>
</reference>
<comment type="subcellular location">
    <subcellularLocation>
        <location evidence="2">Mitochondrion matrix</location>
    </subcellularLocation>
</comment>
<comment type="similarity">
    <text evidence="3 15">Belongs to the peptidase M3 family.</text>
</comment>
<dbReference type="Gene3D" id="1.10.1370.10">
    <property type="entry name" value="Neurolysin, domain 3"/>
    <property type="match status" value="1"/>
</dbReference>
<comment type="cofactor">
    <cofactor evidence="15">
        <name>Zn(2+)</name>
        <dbReference type="ChEBI" id="CHEBI:29105"/>
    </cofactor>
    <text evidence="15">Binds 1 zinc ion.</text>
</comment>
<keyword evidence="19" id="KW-1185">Reference proteome</keyword>
<dbReference type="CDD" id="cd06457">
    <property type="entry name" value="M3A_MIP"/>
    <property type="match status" value="1"/>
</dbReference>
<evidence type="ECO:0000256" key="15">
    <source>
        <dbReference type="RuleBase" id="RU003435"/>
    </source>
</evidence>
<keyword evidence="9 15" id="KW-0862">Zinc</keyword>
<evidence type="ECO:0000256" key="8">
    <source>
        <dbReference type="ARBA" id="ARBA00022801"/>
    </source>
</evidence>
<dbReference type="AlphaFoldDB" id="A0A9W4UNB7"/>
<evidence type="ECO:0000256" key="1">
    <source>
        <dbReference type="ARBA" id="ARBA00000436"/>
    </source>
</evidence>
<dbReference type="GO" id="GO:0046872">
    <property type="term" value="F:metal ion binding"/>
    <property type="evidence" value="ECO:0007669"/>
    <property type="project" value="UniProtKB-UniRule"/>
</dbReference>
<evidence type="ECO:0000256" key="14">
    <source>
        <dbReference type="ARBA" id="ARBA00032470"/>
    </source>
</evidence>
<dbReference type="EC" id="3.4.24.59" evidence="4"/>
<dbReference type="GO" id="GO:0006627">
    <property type="term" value="P:protein processing involved in protein targeting to mitochondrion"/>
    <property type="evidence" value="ECO:0007669"/>
    <property type="project" value="TreeGrafter"/>
</dbReference>
<dbReference type="Proteomes" id="UP001152607">
    <property type="component" value="Unassembled WGS sequence"/>
</dbReference>
<comment type="caution">
    <text evidence="18">The sequence shown here is derived from an EMBL/GenBank/DDBJ whole genome shotgun (WGS) entry which is preliminary data.</text>
</comment>
<dbReference type="PANTHER" id="PTHR11804:SF79">
    <property type="entry name" value="MITOCHONDRIAL INTERMEDIATE PEPTIDASE"/>
    <property type="match status" value="1"/>
</dbReference>
<dbReference type="GO" id="GO:0005759">
    <property type="term" value="C:mitochondrial matrix"/>
    <property type="evidence" value="ECO:0007669"/>
    <property type="project" value="UniProtKB-SubCell"/>
</dbReference>
<dbReference type="InterPro" id="IPR024077">
    <property type="entry name" value="Neurolysin/TOP_dom2"/>
</dbReference>
<accession>A0A9W4UNB7</accession>
<dbReference type="InterPro" id="IPR045090">
    <property type="entry name" value="Pept_M3A_M3B"/>
</dbReference>
<proteinExistence type="inferred from homology"/>
<dbReference type="InterPro" id="IPR001567">
    <property type="entry name" value="Pept_M3A_M3B_dom"/>
</dbReference>
<evidence type="ECO:0000313" key="19">
    <source>
        <dbReference type="Proteomes" id="UP001152607"/>
    </source>
</evidence>
<organism evidence="18 19">
    <name type="scientific">Periconia digitata</name>
    <dbReference type="NCBI Taxonomy" id="1303443"/>
    <lineage>
        <taxon>Eukaryota</taxon>
        <taxon>Fungi</taxon>
        <taxon>Dikarya</taxon>
        <taxon>Ascomycota</taxon>
        <taxon>Pezizomycotina</taxon>
        <taxon>Dothideomycetes</taxon>
        <taxon>Pleosporomycetidae</taxon>
        <taxon>Pleosporales</taxon>
        <taxon>Massarineae</taxon>
        <taxon>Periconiaceae</taxon>
        <taxon>Periconia</taxon>
    </lineage>
</organism>
<evidence type="ECO:0000256" key="5">
    <source>
        <dbReference type="ARBA" id="ARBA00018046"/>
    </source>
</evidence>
<keyword evidence="12" id="KW-0496">Mitochondrion</keyword>
<evidence type="ECO:0000256" key="3">
    <source>
        <dbReference type="ARBA" id="ARBA00006040"/>
    </source>
</evidence>
<evidence type="ECO:0000313" key="18">
    <source>
        <dbReference type="EMBL" id="CAI6338844.1"/>
    </source>
</evidence>
<evidence type="ECO:0000256" key="4">
    <source>
        <dbReference type="ARBA" id="ARBA00012441"/>
    </source>
</evidence>
<dbReference type="OrthoDB" id="17530at2759"/>
<evidence type="ECO:0000256" key="9">
    <source>
        <dbReference type="ARBA" id="ARBA00022833"/>
    </source>
</evidence>
<evidence type="ECO:0000256" key="12">
    <source>
        <dbReference type="ARBA" id="ARBA00023128"/>
    </source>
</evidence>
<feature type="region of interest" description="Disordered" evidence="16">
    <location>
        <begin position="29"/>
        <end position="51"/>
    </location>
</feature>
<evidence type="ECO:0000256" key="7">
    <source>
        <dbReference type="ARBA" id="ARBA00022723"/>
    </source>
</evidence>
<keyword evidence="6 15" id="KW-0645">Protease</keyword>
<comment type="function">
    <text evidence="13">Cleaves proteins, imported into the mitochondrion, to their mature size. While most mitochondrial precursor proteins are processed to the mature form in one step by mitochondrial processing peptidase (MPP), the sequential cleavage by MIP of an octapeptide after initial processing by MPP is a required step for a subgroup of nuclear-encoded precursor proteins destined for the matrix or the inner membrane.</text>
</comment>
<evidence type="ECO:0000259" key="17">
    <source>
        <dbReference type="Pfam" id="PF01432"/>
    </source>
</evidence>
<dbReference type="GO" id="GO:0004222">
    <property type="term" value="F:metalloendopeptidase activity"/>
    <property type="evidence" value="ECO:0007669"/>
    <property type="project" value="UniProtKB-EC"/>
</dbReference>
<keyword evidence="11 15" id="KW-0482">Metalloprotease</keyword>
<evidence type="ECO:0000256" key="11">
    <source>
        <dbReference type="ARBA" id="ARBA00023049"/>
    </source>
</evidence>
<dbReference type="SUPFAM" id="SSF55486">
    <property type="entry name" value="Metalloproteases ('zincins'), catalytic domain"/>
    <property type="match status" value="1"/>
</dbReference>
<evidence type="ECO:0000256" key="6">
    <source>
        <dbReference type="ARBA" id="ARBA00022670"/>
    </source>
</evidence>
<evidence type="ECO:0000256" key="13">
    <source>
        <dbReference type="ARBA" id="ARBA00025208"/>
    </source>
</evidence>
<evidence type="ECO:0000256" key="2">
    <source>
        <dbReference type="ARBA" id="ARBA00004305"/>
    </source>
</evidence>
<dbReference type="Gene3D" id="3.40.390.10">
    <property type="entry name" value="Collagenase (Catalytic Domain)"/>
    <property type="match status" value="1"/>
</dbReference>
<evidence type="ECO:0000256" key="10">
    <source>
        <dbReference type="ARBA" id="ARBA00022946"/>
    </source>
</evidence>
<dbReference type="PANTHER" id="PTHR11804">
    <property type="entry name" value="PROTEASE M3 THIMET OLIGOPEPTIDASE-RELATED"/>
    <property type="match status" value="1"/>
</dbReference>
<name>A0A9W4UNB7_9PLEO</name>